<dbReference type="EMBL" id="JABFHI010000013">
    <property type="protein sequence ID" value="NOG32864.1"/>
    <property type="molecule type" value="Genomic_DNA"/>
</dbReference>
<dbReference type="Proteomes" id="UP000588806">
    <property type="component" value="Unassembled WGS sequence"/>
</dbReference>
<feature type="region of interest" description="Disordered" evidence="1">
    <location>
        <begin position="34"/>
        <end position="54"/>
    </location>
</feature>
<reference evidence="2 3" key="2">
    <citation type="submission" date="2020-06" db="EMBL/GenBank/DDBJ databases">
        <title>Halomonas songnenensis sp. nov., a moderately halophilic bacterium isolated from saline and alkaline soils.</title>
        <authorList>
            <person name="Jiang J."/>
            <person name="Pan Y."/>
        </authorList>
    </citation>
    <scope>NUCLEOTIDE SEQUENCE [LARGE SCALE GENOMIC DNA]</scope>
    <source>
        <strain evidence="2 3">TBZ9</strain>
    </source>
</reference>
<proteinExistence type="predicted"/>
<evidence type="ECO:0000313" key="3">
    <source>
        <dbReference type="Proteomes" id="UP000588806"/>
    </source>
</evidence>
<dbReference type="AlphaFoldDB" id="A0A7Y3XBZ7"/>
<evidence type="ECO:0000256" key="1">
    <source>
        <dbReference type="SAM" id="MobiDB-lite"/>
    </source>
</evidence>
<accession>A0A7Y3XBZ7</accession>
<keyword evidence="3" id="KW-1185">Reference proteome</keyword>
<reference evidence="2 3" key="1">
    <citation type="submission" date="2020-05" db="EMBL/GenBank/DDBJ databases">
        <authorList>
            <person name="Ruan W."/>
            <person name="Jeon C.O."/>
            <person name="Chun B.H."/>
        </authorList>
    </citation>
    <scope>NUCLEOTIDE SEQUENCE [LARGE SCALE GENOMIC DNA]</scope>
    <source>
        <strain evidence="2 3">TBZ9</strain>
    </source>
</reference>
<comment type="caution">
    <text evidence="2">The sequence shown here is derived from an EMBL/GenBank/DDBJ whole genome shotgun (WGS) entry which is preliminary data.</text>
</comment>
<evidence type="ECO:0000313" key="2">
    <source>
        <dbReference type="EMBL" id="NOG32864.1"/>
    </source>
</evidence>
<sequence length="88" mass="9901">MHELDHLEWRLAERNEGLEARLTDAIDARKAAAALVDQPRQPLSLPEPRGKNSMIGESVIQRAAAMERQQAAEHAKRNARPMGFTFDL</sequence>
<name>A0A7Y3XBZ7_9GAMM</name>
<organism evidence="2 3">
    <name type="scientific">Vreelandella azerica</name>
    <dbReference type="NCBI Taxonomy" id="2732867"/>
    <lineage>
        <taxon>Bacteria</taxon>
        <taxon>Pseudomonadati</taxon>
        <taxon>Pseudomonadota</taxon>
        <taxon>Gammaproteobacteria</taxon>
        <taxon>Oceanospirillales</taxon>
        <taxon>Halomonadaceae</taxon>
        <taxon>Vreelandella</taxon>
    </lineage>
</organism>
<protein>
    <submittedName>
        <fullName evidence="2">Uncharacterized protein</fullName>
    </submittedName>
</protein>
<gene>
    <name evidence="2" type="ORF">HLB35_15830</name>
</gene>
<dbReference type="RefSeq" id="WP_171703321.1">
    <property type="nucleotide sequence ID" value="NZ_JABFHI010000013.1"/>
</dbReference>